<evidence type="ECO:0000256" key="1">
    <source>
        <dbReference type="ARBA" id="ARBA00001946"/>
    </source>
</evidence>
<dbReference type="PANTHER" id="PTHR47545">
    <property type="entry name" value="MULTIFUNCTIONAL CCA PROTEIN"/>
    <property type="match status" value="1"/>
</dbReference>
<evidence type="ECO:0000256" key="10">
    <source>
        <dbReference type="ARBA" id="ARBA00022884"/>
    </source>
</evidence>
<evidence type="ECO:0000259" key="13">
    <source>
        <dbReference type="Pfam" id="PF01966"/>
    </source>
</evidence>
<dbReference type="GO" id="GO:0005524">
    <property type="term" value="F:ATP binding"/>
    <property type="evidence" value="ECO:0007669"/>
    <property type="project" value="UniProtKB-KW"/>
</dbReference>
<keyword evidence="6" id="KW-0547">Nucleotide-binding</keyword>
<keyword evidence="4" id="KW-0548">Nucleotidyltransferase</keyword>
<keyword evidence="9" id="KW-0460">Magnesium</keyword>
<feature type="domain" description="Poly A polymerase head" evidence="12">
    <location>
        <begin position="18"/>
        <end position="156"/>
    </location>
</feature>
<evidence type="ECO:0000256" key="11">
    <source>
        <dbReference type="SAM" id="MobiDB-lite"/>
    </source>
</evidence>
<name>A0A0F9HPK4_9ZZZZ</name>
<evidence type="ECO:0000256" key="9">
    <source>
        <dbReference type="ARBA" id="ARBA00022842"/>
    </source>
</evidence>
<dbReference type="Gene3D" id="1.10.246.80">
    <property type="match status" value="1"/>
</dbReference>
<dbReference type="GO" id="GO:0008033">
    <property type="term" value="P:tRNA processing"/>
    <property type="evidence" value="ECO:0007669"/>
    <property type="project" value="UniProtKB-KW"/>
</dbReference>
<dbReference type="GO" id="GO:0042245">
    <property type="term" value="P:RNA repair"/>
    <property type="evidence" value="ECO:0007669"/>
    <property type="project" value="UniProtKB-KW"/>
</dbReference>
<dbReference type="SUPFAM" id="SSF81301">
    <property type="entry name" value="Nucleotidyltransferase"/>
    <property type="match status" value="1"/>
</dbReference>
<evidence type="ECO:0000256" key="4">
    <source>
        <dbReference type="ARBA" id="ARBA00022695"/>
    </source>
</evidence>
<feature type="domain" description="HD" evidence="13">
    <location>
        <begin position="260"/>
        <end position="356"/>
    </location>
</feature>
<keyword evidence="3" id="KW-0819">tRNA processing</keyword>
<gene>
    <name evidence="15" type="ORF">LCGC14_1677860</name>
</gene>
<accession>A0A0F9HPK4</accession>
<dbReference type="Gene3D" id="1.10.3090.10">
    <property type="entry name" value="cca-adding enzyme, domain 2"/>
    <property type="match status" value="1"/>
</dbReference>
<dbReference type="InterPro" id="IPR050124">
    <property type="entry name" value="tRNA_CCA-adding_enzyme"/>
</dbReference>
<dbReference type="Gene3D" id="3.30.460.10">
    <property type="entry name" value="Beta Polymerase, domain 2"/>
    <property type="match status" value="1"/>
</dbReference>
<keyword evidence="8" id="KW-0067">ATP-binding</keyword>
<evidence type="ECO:0000256" key="2">
    <source>
        <dbReference type="ARBA" id="ARBA00022679"/>
    </source>
</evidence>
<dbReference type="InterPro" id="IPR043519">
    <property type="entry name" value="NT_sf"/>
</dbReference>
<dbReference type="PANTHER" id="PTHR47545:SF1">
    <property type="entry name" value="MULTIFUNCTIONAL CCA PROTEIN"/>
    <property type="match status" value="1"/>
</dbReference>
<keyword evidence="7" id="KW-0692">RNA repair</keyword>
<dbReference type="AlphaFoldDB" id="A0A0F9HPK4"/>
<keyword evidence="2" id="KW-0808">Transferase</keyword>
<evidence type="ECO:0000256" key="3">
    <source>
        <dbReference type="ARBA" id="ARBA00022694"/>
    </source>
</evidence>
<evidence type="ECO:0000259" key="12">
    <source>
        <dbReference type="Pfam" id="PF01743"/>
    </source>
</evidence>
<comment type="cofactor">
    <cofactor evidence="1">
        <name>Mg(2+)</name>
        <dbReference type="ChEBI" id="CHEBI:18420"/>
    </cofactor>
</comment>
<feature type="region of interest" description="Disordered" evidence="11">
    <location>
        <begin position="476"/>
        <end position="499"/>
    </location>
</feature>
<dbReference type="GO" id="GO:0046872">
    <property type="term" value="F:metal ion binding"/>
    <property type="evidence" value="ECO:0007669"/>
    <property type="project" value="UniProtKB-KW"/>
</dbReference>
<dbReference type="Pfam" id="PF12627">
    <property type="entry name" value="PolyA_pol_RNAbd"/>
    <property type="match status" value="1"/>
</dbReference>
<dbReference type="SUPFAM" id="SSF81891">
    <property type="entry name" value="Poly A polymerase C-terminal region-like"/>
    <property type="match status" value="1"/>
</dbReference>
<dbReference type="EMBL" id="LAZR01014500">
    <property type="protein sequence ID" value="KKM17231.1"/>
    <property type="molecule type" value="Genomic_DNA"/>
</dbReference>
<dbReference type="Pfam" id="PF01966">
    <property type="entry name" value="HD"/>
    <property type="match status" value="1"/>
</dbReference>
<evidence type="ECO:0000313" key="15">
    <source>
        <dbReference type="EMBL" id="KKM17231.1"/>
    </source>
</evidence>
<evidence type="ECO:0000259" key="14">
    <source>
        <dbReference type="Pfam" id="PF12627"/>
    </source>
</evidence>
<organism evidence="15">
    <name type="scientific">marine sediment metagenome</name>
    <dbReference type="NCBI Taxonomy" id="412755"/>
    <lineage>
        <taxon>unclassified sequences</taxon>
        <taxon>metagenomes</taxon>
        <taxon>ecological metagenomes</taxon>
    </lineage>
</organism>
<dbReference type="InterPro" id="IPR032828">
    <property type="entry name" value="PolyA_RNA-bd"/>
</dbReference>
<sequence>MKTLRTLRRLQDELGAEVFLVGGAVRDHVRRKEPNDLDFVVRNVAPVDFEAFMRKRGRLELVGDSFGIYLFSAKGSEEGSVEIAFPRQEISTGPGHKDFNVVCDPKISLEDDARRRDFTCNAMYVALSDVDDDGKFDRRSVIDFHNGLQHIKARLIVAVGDPEERILEDPLRMMRAVVLIARTRYRMEGGTFGAIKKHAQLISTVAPERIHDEFEKIMQTDKPSVALKAFQRTGLLKVFFPELADCVGKGQNPKHHSYNVFDHLIYAVDAACGLTKDPKVRYGALCHDLGKAPTRAVKPGGDGPDDVSFHNHEVVSTRLAFAFFNRYRYPKKFTEEVIGLVRQHQYKYDREWTDKAVRRFIRKVGITKADLGDLDNHPLFLLRQADRMGNELKAHLPITPKQMDFQRRLIEVYGQSSAHSLRDLKVNGRDLMDYFELEASPVIGKTIAYLFDVVEETPSLNTKEDLLRLAEEFLREQEETNGDHSANSGSTGASEGAAG</sequence>
<reference evidence="15" key="1">
    <citation type="journal article" date="2015" name="Nature">
        <title>Complex archaea that bridge the gap between prokaryotes and eukaryotes.</title>
        <authorList>
            <person name="Spang A."/>
            <person name="Saw J.H."/>
            <person name="Jorgensen S.L."/>
            <person name="Zaremba-Niedzwiedzka K."/>
            <person name="Martijn J."/>
            <person name="Lind A.E."/>
            <person name="van Eijk R."/>
            <person name="Schleper C."/>
            <person name="Guy L."/>
            <person name="Ettema T.J."/>
        </authorList>
    </citation>
    <scope>NUCLEOTIDE SEQUENCE</scope>
</reference>
<comment type="caution">
    <text evidence="15">The sequence shown here is derived from an EMBL/GenBank/DDBJ whole genome shotgun (WGS) entry which is preliminary data.</text>
</comment>
<protein>
    <recommendedName>
        <fullName evidence="16">HD domain-containing protein</fullName>
    </recommendedName>
</protein>
<evidence type="ECO:0000256" key="6">
    <source>
        <dbReference type="ARBA" id="ARBA00022741"/>
    </source>
</evidence>
<feature type="compositionally biased region" description="Low complexity" evidence="11">
    <location>
        <begin position="485"/>
        <end position="499"/>
    </location>
</feature>
<dbReference type="InterPro" id="IPR002646">
    <property type="entry name" value="PolA_pol_head_dom"/>
</dbReference>
<evidence type="ECO:0000256" key="5">
    <source>
        <dbReference type="ARBA" id="ARBA00022723"/>
    </source>
</evidence>
<keyword evidence="10" id="KW-0694">RNA-binding</keyword>
<evidence type="ECO:0000256" key="7">
    <source>
        <dbReference type="ARBA" id="ARBA00022800"/>
    </source>
</evidence>
<dbReference type="InterPro" id="IPR006674">
    <property type="entry name" value="HD_domain"/>
</dbReference>
<dbReference type="GO" id="GO:0003723">
    <property type="term" value="F:RNA binding"/>
    <property type="evidence" value="ECO:0007669"/>
    <property type="project" value="UniProtKB-KW"/>
</dbReference>
<dbReference type="GO" id="GO:0016779">
    <property type="term" value="F:nucleotidyltransferase activity"/>
    <property type="evidence" value="ECO:0007669"/>
    <property type="project" value="UniProtKB-KW"/>
</dbReference>
<proteinExistence type="predicted"/>
<evidence type="ECO:0008006" key="16">
    <source>
        <dbReference type="Google" id="ProtNLM"/>
    </source>
</evidence>
<dbReference type="Pfam" id="PF01743">
    <property type="entry name" value="PolyA_pol"/>
    <property type="match status" value="1"/>
</dbReference>
<feature type="domain" description="tRNA nucleotidyltransferase/poly(A) polymerase RNA and SrmB- binding" evidence="14">
    <location>
        <begin position="186"/>
        <end position="245"/>
    </location>
</feature>
<evidence type="ECO:0000256" key="8">
    <source>
        <dbReference type="ARBA" id="ARBA00022840"/>
    </source>
</evidence>
<keyword evidence="5" id="KW-0479">Metal-binding</keyword>